<dbReference type="RefSeq" id="WP_305996040.1">
    <property type="nucleotide sequence ID" value="NZ_JAVALS010000003.1"/>
</dbReference>
<dbReference type="SUPFAM" id="SSF53474">
    <property type="entry name" value="alpha/beta-Hydrolases"/>
    <property type="match status" value="1"/>
</dbReference>
<evidence type="ECO:0000313" key="3">
    <source>
        <dbReference type="Proteomes" id="UP001232725"/>
    </source>
</evidence>
<reference evidence="2 3" key="1">
    <citation type="submission" date="2023-08" db="EMBL/GenBank/DDBJ databases">
        <title>Arthrobacter horti sp. nov., isolated from forest soil.</title>
        <authorList>
            <person name="Park M."/>
        </authorList>
    </citation>
    <scope>NUCLEOTIDE SEQUENCE [LARGE SCALE GENOMIC DNA]</scope>
    <source>
        <strain evidence="2 3">YJM1</strain>
    </source>
</reference>
<dbReference type="InterPro" id="IPR029058">
    <property type="entry name" value="AB_hydrolase_fold"/>
</dbReference>
<dbReference type="InterPro" id="IPR000073">
    <property type="entry name" value="AB_hydrolase_1"/>
</dbReference>
<protein>
    <submittedName>
        <fullName evidence="2">Alpha/beta hydrolase</fullName>
    </submittedName>
</protein>
<dbReference type="Proteomes" id="UP001232725">
    <property type="component" value="Unassembled WGS sequence"/>
</dbReference>
<feature type="domain" description="AB hydrolase-1" evidence="1">
    <location>
        <begin position="42"/>
        <end position="269"/>
    </location>
</feature>
<organism evidence="2 3">
    <name type="scientific">Arthrobacter horti</name>
    <dbReference type="NCBI Taxonomy" id="3068273"/>
    <lineage>
        <taxon>Bacteria</taxon>
        <taxon>Bacillati</taxon>
        <taxon>Actinomycetota</taxon>
        <taxon>Actinomycetes</taxon>
        <taxon>Micrococcales</taxon>
        <taxon>Micrococcaceae</taxon>
        <taxon>Arthrobacter</taxon>
    </lineage>
</organism>
<dbReference type="EMBL" id="JAVALS010000003">
    <property type="protein sequence ID" value="MDP5227000.1"/>
    <property type="molecule type" value="Genomic_DNA"/>
</dbReference>
<comment type="caution">
    <text evidence="2">The sequence shown here is derived from an EMBL/GenBank/DDBJ whole genome shotgun (WGS) entry which is preliminary data.</text>
</comment>
<dbReference type="GO" id="GO:0016787">
    <property type="term" value="F:hydrolase activity"/>
    <property type="evidence" value="ECO:0007669"/>
    <property type="project" value="UniProtKB-KW"/>
</dbReference>
<dbReference type="Pfam" id="PF12697">
    <property type="entry name" value="Abhydrolase_6"/>
    <property type="match status" value="1"/>
</dbReference>
<name>A0ABT9IPF8_9MICC</name>
<accession>A0ABT9IPF8</accession>
<keyword evidence="3" id="KW-1185">Reference proteome</keyword>
<proteinExistence type="predicted"/>
<evidence type="ECO:0000259" key="1">
    <source>
        <dbReference type="Pfam" id="PF12697"/>
    </source>
</evidence>
<evidence type="ECO:0000313" key="2">
    <source>
        <dbReference type="EMBL" id="MDP5227000.1"/>
    </source>
</evidence>
<keyword evidence="2" id="KW-0378">Hydrolase</keyword>
<dbReference type="Gene3D" id="3.40.50.1820">
    <property type="entry name" value="alpha/beta hydrolase"/>
    <property type="match status" value="1"/>
</dbReference>
<sequence>MKRELVRTPDGAELELFTSEEGAEAGAPGVVVVIGSLVTAADYAKFAKALSEALRRPIHVLNRRGQGDSTPQTDSYSLEQDVADLRAVLEHTDTRDIFGHSFGGALVLHAARSIAVDHLAVYDPAVSIDGSVQAPWIDEYQAAHDAGDTDKALAIVLRGLEPRGPISRIPLHMLTLGNKLTAGTDFGKELREQLPNGVREIKAVIAADMSAEPFLELPLETLILVGEKSPAYFGVACGRLHDVLSGSSYSVVPGLGHDGVNRAPARLVEQLAEFFAG</sequence>
<gene>
    <name evidence="2" type="ORF">Q9R02_07545</name>
</gene>